<evidence type="ECO:0008006" key="2">
    <source>
        <dbReference type="Google" id="ProtNLM"/>
    </source>
</evidence>
<dbReference type="EMBL" id="DAAHYZ010000011">
    <property type="protein sequence ID" value="HAB7723066.1"/>
    <property type="molecule type" value="Genomic_DNA"/>
</dbReference>
<accession>A0A6Y7UM11</accession>
<feature type="non-terminal residue" evidence="1">
    <location>
        <position position="106"/>
    </location>
</feature>
<dbReference type="AlphaFoldDB" id="A0A6Y7UM11"/>
<reference evidence="1" key="1">
    <citation type="journal article" date="2018" name="Genome Biol.">
        <title>SKESA: strategic k-mer extension for scrupulous assemblies.</title>
        <authorList>
            <person name="Souvorov A."/>
            <person name="Agarwala R."/>
            <person name="Lipman D.J."/>
        </authorList>
    </citation>
    <scope>NUCLEOTIDE SEQUENCE [LARGE SCALE GENOMIC DNA]</scope>
    <source>
        <strain evidence="1">CFIAFB20140010</strain>
    </source>
</reference>
<protein>
    <recommendedName>
        <fullName evidence="2">SIR2 family protein</fullName>
    </recommendedName>
</protein>
<dbReference type="Proteomes" id="UP000840569">
    <property type="component" value="Unassembled WGS sequence"/>
</dbReference>
<organism evidence="1">
    <name type="scientific">Listeria monocytogenes</name>
    <dbReference type="NCBI Taxonomy" id="1639"/>
    <lineage>
        <taxon>Bacteria</taxon>
        <taxon>Bacillati</taxon>
        <taxon>Bacillota</taxon>
        <taxon>Bacilli</taxon>
        <taxon>Bacillales</taxon>
        <taxon>Listeriaceae</taxon>
        <taxon>Listeria</taxon>
    </lineage>
</organism>
<sequence>MTDYNSYLNDSINKITSSLDDSGTRPILFIGSGISRRYINAPDWENLLKKLIELNPNMNMPIGYYTQQTNNDYPEIANVLIEEYQKYAWENKNENIFPESLYEGKQ</sequence>
<name>A0A6Y7UM11_LISMN</name>
<reference evidence="1" key="2">
    <citation type="submission" date="2020-01" db="EMBL/GenBank/DDBJ databases">
        <authorList>
            <consortium name="NCBI Pathogen Detection Project"/>
        </authorList>
    </citation>
    <scope>NUCLEOTIDE SEQUENCE</scope>
    <source>
        <strain evidence="1">CFIAFB20140010</strain>
    </source>
</reference>
<evidence type="ECO:0000313" key="1">
    <source>
        <dbReference type="EMBL" id="HAB7723066.1"/>
    </source>
</evidence>
<comment type="caution">
    <text evidence="1">The sequence shown here is derived from an EMBL/GenBank/DDBJ whole genome shotgun (WGS) entry which is preliminary data.</text>
</comment>
<proteinExistence type="predicted"/>
<gene>
    <name evidence="1" type="ORF">GYP27_13835</name>
</gene>